<dbReference type="InterPro" id="IPR036736">
    <property type="entry name" value="ACP-like_sf"/>
</dbReference>
<accession>A0A434A2R1</accession>
<dbReference type="InterPro" id="IPR001242">
    <property type="entry name" value="Condensation_dom"/>
</dbReference>
<dbReference type="PANTHER" id="PTHR45527:SF1">
    <property type="entry name" value="FATTY ACID SYNTHASE"/>
    <property type="match status" value="1"/>
</dbReference>
<dbReference type="SMART" id="SM00823">
    <property type="entry name" value="PKS_PP"/>
    <property type="match status" value="3"/>
</dbReference>
<evidence type="ECO:0000256" key="3">
    <source>
        <dbReference type="ARBA" id="ARBA00022553"/>
    </source>
</evidence>
<dbReference type="GO" id="GO:0031177">
    <property type="term" value="F:phosphopantetheine binding"/>
    <property type="evidence" value="ECO:0007669"/>
    <property type="project" value="InterPro"/>
</dbReference>
<feature type="domain" description="Carrier" evidence="4">
    <location>
        <begin position="2044"/>
        <end position="2121"/>
    </location>
</feature>
<dbReference type="SUPFAM" id="SSF52777">
    <property type="entry name" value="CoA-dependent acyltransferases"/>
    <property type="match status" value="6"/>
</dbReference>
<dbReference type="InterPro" id="IPR041464">
    <property type="entry name" value="TubC_N"/>
</dbReference>
<name>A0A434A2R1_9FLAO</name>
<comment type="caution">
    <text evidence="5">The sequence shown here is derived from an EMBL/GenBank/DDBJ whole genome shotgun (WGS) entry which is preliminary data.</text>
</comment>
<feature type="domain" description="Carrier" evidence="4">
    <location>
        <begin position="3076"/>
        <end position="3153"/>
    </location>
</feature>
<dbReference type="OrthoDB" id="4317020at2"/>
<evidence type="ECO:0000259" key="4">
    <source>
        <dbReference type="PROSITE" id="PS50075"/>
    </source>
</evidence>
<dbReference type="GO" id="GO:0003824">
    <property type="term" value="F:catalytic activity"/>
    <property type="evidence" value="ECO:0007669"/>
    <property type="project" value="InterPro"/>
</dbReference>
<dbReference type="FunFam" id="3.40.50.980:FF:000001">
    <property type="entry name" value="Non-ribosomal peptide synthetase"/>
    <property type="match status" value="3"/>
</dbReference>
<keyword evidence="6" id="KW-1185">Reference proteome</keyword>
<dbReference type="FunFam" id="3.40.50.12780:FF:000012">
    <property type="entry name" value="Non-ribosomal peptide synthetase"/>
    <property type="match status" value="3"/>
</dbReference>
<dbReference type="PROSITE" id="PS00455">
    <property type="entry name" value="AMP_BINDING"/>
    <property type="match status" value="3"/>
</dbReference>
<dbReference type="GO" id="GO:0043041">
    <property type="term" value="P:amino acid activation for nonribosomal peptide biosynthetic process"/>
    <property type="evidence" value="ECO:0007669"/>
    <property type="project" value="TreeGrafter"/>
</dbReference>
<dbReference type="PANTHER" id="PTHR45527">
    <property type="entry name" value="NONRIBOSOMAL PEPTIDE SYNTHETASE"/>
    <property type="match status" value="1"/>
</dbReference>
<feature type="domain" description="Carrier" evidence="4">
    <location>
        <begin position="1011"/>
        <end position="1088"/>
    </location>
</feature>
<dbReference type="Gene3D" id="3.30.559.10">
    <property type="entry name" value="Chloramphenicol acetyltransferase-like domain"/>
    <property type="match status" value="3"/>
</dbReference>
<evidence type="ECO:0000313" key="6">
    <source>
        <dbReference type="Proteomes" id="UP000288102"/>
    </source>
</evidence>
<dbReference type="InterPro" id="IPR020845">
    <property type="entry name" value="AMP-binding_CS"/>
</dbReference>
<dbReference type="InterPro" id="IPR045851">
    <property type="entry name" value="AMP-bd_C_sf"/>
</dbReference>
<protein>
    <submittedName>
        <fullName evidence="5">Amino acid adenylation domain-containing protein</fullName>
    </submittedName>
</protein>
<dbReference type="GO" id="GO:0005829">
    <property type="term" value="C:cytosol"/>
    <property type="evidence" value="ECO:0007669"/>
    <property type="project" value="TreeGrafter"/>
</dbReference>
<organism evidence="5 6">
    <name type="scientific">Flavobacterium cupreum</name>
    <dbReference type="NCBI Taxonomy" id="2133766"/>
    <lineage>
        <taxon>Bacteria</taxon>
        <taxon>Pseudomonadati</taxon>
        <taxon>Bacteroidota</taxon>
        <taxon>Flavobacteriia</taxon>
        <taxon>Flavobacteriales</taxon>
        <taxon>Flavobacteriaceae</taxon>
        <taxon>Flavobacterium</taxon>
    </lineage>
</organism>
<dbReference type="InterPro" id="IPR023213">
    <property type="entry name" value="CAT-like_dom_sf"/>
</dbReference>
<dbReference type="Pfam" id="PF00550">
    <property type="entry name" value="PP-binding"/>
    <property type="match status" value="3"/>
</dbReference>
<dbReference type="Pfam" id="PF18563">
    <property type="entry name" value="TubC_N"/>
    <property type="match status" value="1"/>
</dbReference>
<dbReference type="Gene3D" id="3.40.50.980">
    <property type="match status" value="6"/>
</dbReference>
<dbReference type="FunFam" id="2.30.38.10:FF:000001">
    <property type="entry name" value="Non-ribosomal peptide synthetase PvdI"/>
    <property type="match status" value="3"/>
</dbReference>
<dbReference type="Gene3D" id="3.30.559.30">
    <property type="entry name" value="Nonribosomal peptide synthetase, condensation domain"/>
    <property type="match status" value="3"/>
</dbReference>
<dbReference type="RefSeq" id="WP_127340070.1">
    <property type="nucleotide sequence ID" value="NZ_QWDM01000015.1"/>
</dbReference>
<dbReference type="SUPFAM" id="SSF56801">
    <property type="entry name" value="Acetyl-CoA synthetase-like"/>
    <property type="match status" value="3"/>
</dbReference>
<gene>
    <name evidence="5" type="ORF">D0817_19905</name>
</gene>
<dbReference type="Proteomes" id="UP000288102">
    <property type="component" value="Unassembled WGS sequence"/>
</dbReference>
<dbReference type="EMBL" id="QWDM01000015">
    <property type="protein sequence ID" value="RUT68626.1"/>
    <property type="molecule type" value="Genomic_DNA"/>
</dbReference>
<keyword evidence="3" id="KW-0597">Phosphoprotein</keyword>
<dbReference type="Pfam" id="PF00668">
    <property type="entry name" value="Condensation"/>
    <property type="match status" value="3"/>
</dbReference>
<comment type="cofactor">
    <cofactor evidence="1">
        <name>pantetheine 4'-phosphate</name>
        <dbReference type="ChEBI" id="CHEBI:47942"/>
    </cofactor>
</comment>
<evidence type="ECO:0000313" key="5">
    <source>
        <dbReference type="EMBL" id="RUT68626.1"/>
    </source>
</evidence>
<keyword evidence="2" id="KW-0596">Phosphopantetheine</keyword>
<dbReference type="Gene3D" id="2.30.38.10">
    <property type="entry name" value="Luciferase, Domain 3"/>
    <property type="match status" value="3"/>
</dbReference>
<evidence type="ECO:0000256" key="1">
    <source>
        <dbReference type="ARBA" id="ARBA00001957"/>
    </source>
</evidence>
<dbReference type="CDD" id="cd05930">
    <property type="entry name" value="A_NRPS"/>
    <property type="match status" value="3"/>
</dbReference>
<dbReference type="NCBIfam" id="TIGR01733">
    <property type="entry name" value="AA-adenyl-dom"/>
    <property type="match status" value="3"/>
</dbReference>
<sequence>MTTDEYITYLRSINIIVTSQEDKITIEDPNDVLTSEIVEELKTRKTDILDFFNLIKSKKELFIGIPKASVSVYYPLSSAQKRMYFLYEFDKQSTAYNMPVFFRIGRPLDVSRLELAFTQLVSRHQSLRTVFEIVDGLPVQRILDDTAFKMGHYSGNTTDMNTYISTFVRPFNLASEFPIRISLMDVKGEDYLLMFDMHHIINDGVSQEILMREFWLLYKGRKLEDLRIQYTDYAAWQQSDAHQSLVATHKSYWLELFAKEITALDLPLDYFRPLYKGGQGDSQFLNLDKQKSKKLRSLASSNGVTVYTLFLAVYNVLLSKLCNQDDIIVGTPTAGRHHADLEAIVGMFVNTLALRNCVNPGMTFKDFLATVHESTLSAFDHQLYQYEELVDALDLPRDASRNSLFDVFFSYQNQVDDSAFKDPELKINLHDVSYNIAKFDLSLTVLDAEEISLAFTYRTDLFTASSAARFSAYLARIIDAILEDEVQLIADMTILSEEEKSELLVDFNDTFADYDLQQTVLDMFRTQSAKTPDAAAIVFGEEVLSYNDLEQRSDLWASHLIDYGVAAGSIVGLIMTRSSEMITAILSVMKSGAAYVPINPNQPASRTAHMLEECGCAFVITNLEQQNPALEGYTCLSAEMLDKKDSPERNILPRVTSDSLAYVIYTSGSTGNPKGVMVHHESVTNLIHYEREFLGIEASDRILQFSPYYFDPSVEQIWLSLTTGATLVLIEEERLLDSTSFNAYLIDKGVTHLHSTPSFLERVDFEGVSALRRVISGGEVCKFLLAENISKKYAFYNKYGPTETTVTFTIHKMVKGDNLENKVPIGRPVANTQAYILDAQLNLLPVGVKGELYIGGKGLSKGYLNRPDLTQERFIANPFGPGLLYKTGDLAKWLPDGTIDYLGRNDNQIKLRGYRIELGEIESQLENIESVNQALVLAHGSDDNKQLIAYLCGSEEVESSQIRLLLSAKLPDYMIPASYIWLERFPVTANGKVDKRMLPNPDFTKGEVYVAAQNQEQEKLVEIWSEVLGIEASKISIHSDFFNLGGHSLKAITLVNKISKLFSVNLSLRDLFVHRTISELSGHITGIDKINFVSISRAAEQEYYPLSSAQKRMYFLYEFDKESTAYNMPGFFRIGRPLDVSRLELAFTQLVSRHQSLRTVFEIVDGIPVQRILDDTAFKMGHYSGSVSDMNTYISTFIRPFDLGSEFPIRISLMEVTDEDYLLMFDMHHIINDGVSHEILMREFWLLYKGEELEDLRIQYTDYAVWQQSDAHQSLVATHKSYWLDLYASEITALDLPLDYSRPLYKGGQGNSHSLQLDSQQSAKLRSLASSSGVTVYTLLLAVYNILLSKLCNQDDIIVGTPTAGRHHADLEGIVGMFVNTLALRNHVDPAMVFKEFLATVHESTLSAFDHQLYQYEELVDALYLSRDSSRNSLFDVFFSYQNQVDDSAFNDPNLKINLHDVSYNIAKFDLSLDVLDAEEISLAFTYRTDLFTASSAARFSGYLGRIIDAILEDEIQLIGDMTILSEEEKSKLLVDFNDTFADYDLQQTVLDLFRAQSAKTPDAAAIVFGEEVLSYSDLELRSDFWAIHLVFSGVVSGSIIGLVMTRSSEMITAILAVMKCGAAYVPINPNQPASRTHHMLEECGCAFVITNLDQQSLALEGYTCLSAEMLDTQQSAEIIKETILPDVTPDSLAYVIYTSGSTGNPKGVMVHHESVTNLINHEREFLGIEASDRILQFSPYYFDVSVEQIWLSLTTGAGLVLIDSEVLTDQELFVDYLASHSVTMLNVTPSFLESLTLPSLPSLKRIVVSGEECKPGLARRYNREYDFYNEYGPTETTVISISQKLTPETLKGDKVSIGRPVANTQVYILDAQLNLLPVGVKGELYIGGKGLSKGYLNRPDLTQERFIANPFGSGLLYKTGDLAKWFPDGTIDYLGRNDNQIKLRGYRIELGEIESQLENIESVNQALVLAHGSDDNKQLIAYLCGSEELESSQIRLLLSAKLPDYMIPAGYIWLENFPVTANGKVDKRMLPNPDFTKGEVYVAAQNQEQEKLVEIWSEVLGIEASKISIHSDFFNLGGHSLKAITLVNKISKLFSVNLSLRDLFVHRTISELSGHITGIDKINFVSISRAAEQEYYPLSSAQKRMYFLYEFDKESTAYNMPGFFRIGRPLDVSRLELAFTQLVSRHQSLRTVFEIVDGVPVQRILDDTAFKMGHYTGTIADMNTYISTFIRPFDLGSEFPIRISLMEVTGEDYLLMFDMHHIINDGVSHEILMREFWLLYKGEELDDLRIQYTDYAVWQQSDAHQSLVATHKSYWLDLYASEITALDLPLDYSRPLYKGGQGNSHSLQLDSQQSAKLRSLASSSGVTVYTLLLAVYNILLSKLCNQNDIIVGTPTAGRHHADLEGIVGMFVNTLALRNHVDPGMVFKEFLATVHESTLSAFDHQLYQYEELVDALELPRDTSRNSLFDVSFTYQKQVDDSAFNDPDLKISFHEVSYNIAKFDLSLAVLDAEEISLAFTYRTDLFTASSAARFSGYLGRIIDVILEDEIQLIGDMTILSEAEKSELLVDFNDTFADYDLQQTVLDLFRAQSAKTPDAAAIVFGEEVLSYSDLELRSDFWAIHLVFSGVVSGSIIGLVMTRSSEMITAILAVMKCGAAYVPINPNQPASRTHHMLEECGCEFVITNLDQESLTLEGYTCLSAEMLDTQQSAEIIKETILPDVTPDSLAYVIYTSGSTGNPKGVMLHHESVTNLINHEREFLGIEASDRILQFSPYYFDVSVEQIWLSLTTGAGLVLIDSEVLTDQELFVDYLASHSVTMLNVTPSFLESLTLPSLPSLKRIVVSGEECKPGLARRYNREYDFFNEYGPTETTVISISQKLTPETLKGDKVSIGRPVANTQVYILDAQLNLLPVGVKGELYIGGKGLSKGYMNRSDLTQERFIPNPFGSGLLYKTGDLAKWFSDGTIDYLGRSDGQIKLNGVRIELGEIESHLKTFEGIKDAAVNLSEIEGHKILAAYYVAEEKIHKAELKDHLIERLPFSMIPVHYLQLDKLPLSPTGKLDRRLLPDIEKKERVYVGPSNEIEKQLVLIWSELLQIETERINIDDGFFELGGNSLKAIALMNSISKILSVKITLKEIFVKQTIREIADYIITIKQITDTIAENKEEIKLIL</sequence>
<dbReference type="Gene3D" id="3.30.300.30">
    <property type="match status" value="3"/>
</dbReference>
<dbReference type="InterPro" id="IPR020806">
    <property type="entry name" value="PKS_PP-bd"/>
</dbReference>
<dbReference type="Pfam" id="PF00501">
    <property type="entry name" value="AMP-binding"/>
    <property type="match status" value="3"/>
</dbReference>
<dbReference type="InterPro" id="IPR010071">
    <property type="entry name" value="AA_adenyl_dom"/>
</dbReference>
<dbReference type="Gene3D" id="1.10.1200.10">
    <property type="entry name" value="ACP-like"/>
    <property type="match status" value="3"/>
</dbReference>
<dbReference type="CDD" id="cd19531">
    <property type="entry name" value="LCL_NRPS-like"/>
    <property type="match status" value="3"/>
</dbReference>
<dbReference type="InterPro" id="IPR009081">
    <property type="entry name" value="PP-bd_ACP"/>
</dbReference>
<dbReference type="PROSITE" id="PS50075">
    <property type="entry name" value="CARRIER"/>
    <property type="match status" value="3"/>
</dbReference>
<dbReference type="FunFam" id="1.10.1200.10:FF:000005">
    <property type="entry name" value="Nonribosomal peptide synthetase 1"/>
    <property type="match status" value="3"/>
</dbReference>
<dbReference type="NCBIfam" id="NF003417">
    <property type="entry name" value="PRK04813.1"/>
    <property type="match status" value="3"/>
</dbReference>
<dbReference type="InterPro" id="IPR000873">
    <property type="entry name" value="AMP-dep_synth/lig_dom"/>
</dbReference>
<evidence type="ECO:0000256" key="2">
    <source>
        <dbReference type="ARBA" id="ARBA00022450"/>
    </source>
</evidence>
<dbReference type="SUPFAM" id="SSF47336">
    <property type="entry name" value="ACP-like"/>
    <property type="match status" value="3"/>
</dbReference>
<dbReference type="GO" id="GO:0044550">
    <property type="term" value="P:secondary metabolite biosynthetic process"/>
    <property type="evidence" value="ECO:0007669"/>
    <property type="project" value="TreeGrafter"/>
</dbReference>
<proteinExistence type="predicted"/>
<reference evidence="6" key="1">
    <citation type="journal article" date="2019" name="Syst. Appl. Microbiol.">
        <title>Flavobacterium circumlabens sp. nov. and Flavobacterium cupreum sp. nov., two psychrotrophic species isolated from Antarctic environmental samples.</title>
        <authorList>
            <person name="Kralova S."/>
            <person name="Busse H.-J."/>
            <person name="Svec P."/>
            <person name="Maslanova I."/>
            <person name="Stankova E."/>
            <person name="Bartak M."/>
            <person name="Sedlacek I."/>
        </authorList>
    </citation>
    <scope>NUCLEOTIDE SEQUENCE [LARGE SCALE GENOMIC DNA]</scope>
    <source>
        <strain evidence="6">CCM 8825</strain>
    </source>
</reference>